<keyword evidence="4" id="KW-1133">Transmembrane helix</keyword>
<evidence type="ECO:0000256" key="4">
    <source>
        <dbReference type="ARBA" id="ARBA00022989"/>
    </source>
</evidence>
<keyword evidence="5" id="KW-0472">Membrane</keyword>
<reference evidence="6" key="2">
    <citation type="submission" date="2021-09" db="EMBL/GenBank/DDBJ databases">
        <authorList>
            <person name="Jia N."/>
            <person name="Wang J."/>
            <person name="Shi W."/>
            <person name="Du L."/>
            <person name="Sun Y."/>
            <person name="Zhan W."/>
            <person name="Jiang J."/>
            <person name="Wang Q."/>
            <person name="Zhang B."/>
            <person name="Ji P."/>
            <person name="Sakyi L.B."/>
            <person name="Cui X."/>
            <person name="Yuan T."/>
            <person name="Jiang B."/>
            <person name="Yang W."/>
            <person name="Lam T.T.-Y."/>
            <person name="Chang Q."/>
            <person name="Ding S."/>
            <person name="Wang X."/>
            <person name="Zhu J."/>
            <person name="Ruan X."/>
            <person name="Zhao L."/>
            <person name="Wei J."/>
            <person name="Que T."/>
            <person name="Du C."/>
            <person name="Cheng J."/>
            <person name="Dai P."/>
            <person name="Han X."/>
            <person name="Huang E."/>
            <person name="Gao Y."/>
            <person name="Liu J."/>
            <person name="Shao H."/>
            <person name="Ye R."/>
            <person name="Li L."/>
            <person name="Wei W."/>
            <person name="Wang X."/>
            <person name="Wang C."/>
            <person name="Huo Q."/>
            <person name="Li W."/>
            <person name="Guo W."/>
            <person name="Chen H."/>
            <person name="Chen S."/>
            <person name="Zhou L."/>
            <person name="Zhou L."/>
            <person name="Ni X."/>
            <person name="Tian J."/>
            <person name="Zhou Y."/>
            <person name="Sheng Y."/>
            <person name="Liu T."/>
            <person name="Pan Y."/>
            <person name="Xia L."/>
            <person name="Li J."/>
            <person name="Zhao F."/>
            <person name="Cao W."/>
        </authorList>
    </citation>
    <scope>NUCLEOTIDE SEQUENCE</scope>
    <source>
        <strain evidence="6">Rsan-2018</strain>
        <tissue evidence="6">Larvae</tissue>
    </source>
</reference>
<dbReference type="GO" id="GO:0016020">
    <property type="term" value="C:membrane"/>
    <property type="evidence" value="ECO:0007669"/>
    <property type="project" value="UniProtKB-SubCell"/>
</dbReference>
<keyword evidence="7" id="KW-1185">Reference proteome</keyword>
<keyword evidence="3" id="KW-0812">Transmembrane</keyword>
<dbReference type="Proteomes" id="UP000821837">
    <property type="component" value="Chromosome 5"/>
</dbReference>
<dbReference type="InterPro" id="IPR038213">
    <property type="entry name" value="IFI6/IFI27-like_sf"/>
</dbReference>
<proteinExistence type="inferred from homology"/>
<comment type="caution">
    <text evidence="6">The sequence shown here is derived from an EMBL/GenBank/DDBJ whole genome shotgun (WGS) entry which is preliminary data.</text>
</comment>
<accession>A0A9D4SUE8</accession>
<evidence type="ECO:0000313" key="7">
    <source>
        <dbReference type="Proteomes" id="UP000821837"/>
    </source>
</evidence>
<dbReference type="AlphaFoldDB" id="A0A9D4SUE8"/>
<sequence>MWSLAFASLSRGSCGGQHAAIAQCAQTAAVRPDTRQRSKNTTVIEALVRPPERTLLTTAAVCSLEFTLDKLGFGRNGVKPGSLAAAWQASKHGNVPRRSFFALLQSWGVKGVPWMLKFIVGYFTFMFTLLSLEPPHEVH</sequence>
<evidence type="ECO:0000313" key="6">
    <source>
        <dbReference type="EMBL" id="KAH7951263.1"/>
    </source>
</evidence>
<gene>
    <name evidence="6" type="ORF">HPB52_007224</name>
</gene>
<evidence type="ECO:0000256" key="2">
    <source>
        <dbReference type="ARBA" id="ARBA00007262"/>
    </source>
</evidence>
<reference evidence="6" key="1">
    <citation type="journal article" date="2020" name="Cell">
        <title>Large-Scale Comparative Analyses of Tick Genomes Elucidate Their Genetic Diversity and Vector Capacities.</title>
        <authorList>
            <consortium name="Tick Genome and Microbiome Consortium (TIGMIC)"/>
            <person name="Jia N."/>
            <person name="Wang J."/>
            <person name="Shi W."/>
            <person name="Du L."/>
            <person name="Sun Y."/>
            <person name="Zhan W."/>
            <person name="Jiang J.F."/>
            <person name="Wang Q."/>
            <person name="Zhang B."/>
            <person name="Ji P."/>
            <person name="Bell-Sakyi L."/>
            <person name="Cui X.M."/>
            <person name="Yuan T.T."/>
            <person name="Jiang B.G."/>
            <person name="Yang W.F."/>
            <person name="Lam T.T."/>
            <person name="Chang Q.C."/>
            <person name="Ding S.J."/>
            <person name="Wang X.J."/>
            <person name="Zhu J.G."/>
            <person name="Ruan X.D."/>
            <person name="Zhao L."/>
            <person name="Wei J.T."/>
            <person name="Ye R.Z."/>
            <person name="Que T.C."/>
            <person name="Du C.H."/>
            <person name="Zhou Y.H."/>
            <person name="Cheng J.X."/>
            <person name="Dai P.F."/>
            <person name="Guo W.B."/>
            <person name="Han X.H."/>
            <person name="Huang E.J."/>
            <person name="Li L.F."/>
            <person name="Wei W."/>
            <person name="Gao Y.C."/>
            <person name="Liu J.Z."/>
            <person name="Shao H.Z."/>
            <person name="Wang X."/>
            <person name="Wang C.C."/>
            <person name="Yang T.C."/>
            <person name="Huo Q.B."/>
            <person name="Li W."/>
            <person name="Chen H.Y."/>
            <person name="Chen S.E."/>
            <person name="Zhou L.G."/>
            <person name="Ni X.B."/>
            <person name="Tian J.H."/>
            <person name="Sheng Y."/>
            <person name="Liu T."/>
            <person name="Pan Y.S."/>
            <person name="Xia L.Y."/>
            <person name="Li J."/>
            <person name="Zhao F."/>
            <person name="Cao W.C."/>
        </authorList>
    </citation>
    <scope>NUCLEOTIDE SEQUENCE</scope>
    <source>
        <strain evidence="6">Rsan-2018</strain>
    </source>
</reference>
<protein>
    <submittedName>
        <fullName evidence="6">Uncharacterized protein</fullName>
    </submittedName>
</protein>
<evidence type="ECO:0000256" key="5">
    <source>
        <dbReference type="ARBA" id="ARBA00023136"/>
    </source>
</evidence>
<dbReference type="InterPro" id="IPR009311">
    <property type="entry name" value="IFI6/IFI27-like"/>
</dbReference>
<name>A0A9D4SUE8_RHISA</name>
<dbReference type="EMBL" id="JABSTV010001251">
    <property type="protein sequence ID" value="KAH7951263.1"/>
    <property type="molecule type" value="Genomic_DNA"/>
</dbReference>
<dbReference type="Gene3D" id="6.10.110.10">
    <property type="match status" value="1"/>
</dbReference>
<dbReference type="Pfam" id="PF06140">
    <property type="entry name" value="Ifi-6-16"/>
    <property type="match status" value="1"/>
</dbReference>
<evidence type="ECO:0000256" key="3">
    <source>
        <dbReference type="ARBA" id="ARBA00022692"/>
    </source>
</evidence>
<organism evidence="6 7">
    <name type="scientific">Rhipicephalus sanguineus</name>
    <name type="common">Brown dog tick</name>
    <name type="synonym">Ixodes sanguineus</name>
    <dbReference type="NCBI Taxonomy" id="34632"/>
    <lineage>
        <taxon>Eukaryota</taxon>
        <taxon>Metazoa</taxon>
        <taxon>Ecdysozoa</taxon>
        <taxon>Arthropoda</taxon>
        <taxon>Chelicerata</taxon>
        <taxon>Arachnida</taxon>
        <taxon>Acari</taxon>
        <taxon>Parasitiformes</taxon>
        <taxon>Ixodida</taxon>
        <taxon>Ixodoidea</taxon>
        <taxon>Ixodidae</taxon>
        <taxon>Rhipicephalinae</taxon>
        <taxon>Rhipicephalus</taxon>
        <taxon>Rhipicephalus</taxon>
    </lineage>
</organism>
<comment type="subcellular location">
    <subcellularLocation>
        <location evidence="1">Membrane</location>
        <topology evidence="1">Multi-pass membrane protein</topology>
    </subcellularLocation>
</comment>
<comment type="similarity">
    <text evidence="2">Belongs to the IFI6/IFI27 family.</text>
</comment>
<evidence type="ECO:0000256" key="1">
    <source>
        <dbReference type="ARBA" id="ARBA00004141"/>
    </source>
</evidence>